<reference evidence="3" key="1">
    <citation type="journal article" date="2020" name="Phytopathology">
        <title>Genome sequence of the chestnut blight fungus Cryphonectria parasitica EP155: A fundamental resource for an archetypical invasive plant pathogen.</title>
        <authorList>
            <person name="Crouch J.A."/>
            <person name="Dawe A."/>
            <person name="Aerts A."/>
            <person name="Barry K."/>
            <person name="Churchill A.C.L."/>
            <person name="Grimwood J."/>
            <person name="Hillman B."/>
            <person name="Milgroom M.G."/>
            <person name="Pangilinan J."/>
            <person name="Smith M."/>
            <person name="Salamov A."/>
            <person name="Schmutz J."/>
            <person name="Yadav J."/>
            <person name="Grigoriev I.V."/>
            <person name="Nuss D."/>
        </authorList>
    </citation>
    <scope>NUCLEOTIDE SEQUENCE</scope>
    <source>
        <strain evidence="3">EP155</strain>
    </source>
</reference>
<gene>
    <name evidence="3" type="ORF">M406DRAFT_332193</name>
</gene>
<feature type="signal peptide" evidence="2">
    <location>
        <begin position="1"/>
        <end position="28"/>
    </location>
</feature>
<dbReference type="GeneID" id="63837852"/>
<keyword evidence="2" id="KW-0732">Signal</keyword>
<comment type="caution">
    <text evidence="3">The sequence shown here is derived from an EMBL/GenBank/DDBJ whole genome shotgun (WGS) entry which is preliminary data.</text>
</comment>
<name>A0A9P5CM45_CRYP1</name>
<evidence type="ECO:0000313" key="3">
    <source>
        <dbReference type="EMBL" id="KAF3763743.1"/>
    </source>
</evidence>
<feature type="region of interest" description="Disordered" evidence="1">
    <location>
        <begin position="30"/>
        <end position="67"/>
    </location>
</feature>
<dbReference type="EMBL" id="MU032349">
    <property type="protein sequence ID" value="KAF3763743.1"/>
    <property type="molecule type" value="Genomic_DNA"/>
</dbReference>
<evidence type="ECO:0008006" key="5">
    <source>
        <dbReference type="Google" id="ProtNLM"/>
    </source>
</evidence>
<feature type="compositionally biased region" description="Basic and acidic residues" evidence="1">
    <location>
        <begin position="33"/>
        <end position="43"/>
    </location>
</feature>
<organism evidence="3 4">
    <name type="scientific">Cryphonectria parasitica (strain ATCC 38755 / EP155)</name>
    <dbReference type="NCBI Taxonomy" id="660469"/>
    <lineage>
        <taxon>Eukaryota</taxon>
        <taxon>Fungi</taxon>
        <taxon>Dikarya</taxon>
        <taxon>Ascomycota</taxon>
        <taxon>Pezizomycotina</taxon>
        <taxon>Sordariomycetes</taxon>
        <taxon>Sordariomycetidae</taxon>
        <taxon>Diaporthales</taxon>
        <taxon>Cryphonectriaceae</taxon>
        <taxon>Cryphonectria-Endothia species complex</taxon>
        <taxon>Cryphonectria</taxon>
    </lineage>
</organism>
<keyword evidence="4" id="KW-1185">Reference proteome</keyword>
<accession>A0A9P5CM45</accession>
<evidence type="ECO:0000313" key="4">
    <source>
        <dbReference type="Proteomes" id="UP000803844"/>
    </source>
</evidence>
<protein>
    <recommendedName>
        <fullName evidence="5">Secreted protein</fullName>
    </recommendedName>
</protein>
<evidence type="ECO:0000256" key="2">
    <source>
        <dbReference type="SAM" id="SignalP"/>
    </source>
</evidence>
<proteinExistence type="predicted"/>
<evidence type="ECO:0000256" key="1">
    <source>
        <dbReference type="SAM" id="MobiDB-lite"/>
    </source>
</evidence>
<sequence length="102" mass="10911">MVVVVVVVVVLLLLLLLHLLCLHKGGIAQDRPSVTREGDDRYVRRGPGGAVSMGTAGYERGKDVSEELPSDVHRDAVCLLTKQSRSLYASSPTVSPCPASLQ</sequence>
<feature type="chain" id="PRO_5040161415" description="Secreted protein" evidence="2">
    <location>
        <begin position="29"/>
        <end position="102"/>
    </location>
</feature>
<dbReference type="AlphaFoldDB" id="A0A9P5CM45"/>
<dbReference type="RefSeq" id="XP_040774704.1">
    <property type="nucleotide sequence ID" value="XM_040920723.1"/>
</dbReference>
<dbReference type="Proteomes" id="UP000803844">
    <property type="component" value="Unassembled WGS sequence"/>
</dbReference>